<evidence type="ECO:0000313" key="9">
    <source>
        <dbReference type="Proteomes" id="UP000308267"/>
    </source>
</evidence>
<name>A0A4S2LWV4_OPIFE</name>
<dbReference type="GO" id="GO:0003747">
    <property type="term" value="F:translation release factor activity"/>
    <property type="evidence" value="ECO:0007669"/>
    <property type="project" value="InterPro"/>
</dbReference>
<keyword evidence="3" id="KW-0809">Transit peptide</keyword>
<sequence>MCSDMSHTNSRIFLLARWFVAPYTAATAASSKTLSVGVLPRSVHFTNKPSKFLFEEEEIHEDFVLGWGPGGQKINKTANCVLLRHRSTGISVKCQDTRSLEQNRLIARIRLNARLDEHFNGNQSLPAQERRAHDAKERQRYQRSKRRLEAKLEFKAREGLNQKPDPVDSE</sequence>
<comment type="similarity">
    <text evidence="2">Belongs to the prokaryotic/mitochondrial release factor family.</text>
</comment>
<dbReference type="PANTHER" id="PTHR46203">
    <property type="entry name" value="PROBABLE PEPTIDE CHAIN RELEASE FACTOR C12ORF65"/>
    <property type="match status" value="1"/>
</dbReference>
<evidence type="ECO:0000256" key="4">
    <source>
        <dbReference type="ARBA" id="ARBA00023128"/>
    </source>
</evidence>
<dbReference type="OrthoDB" id="277888at2759"/>
<dbReference type="InterPro" id="IPR045853">
    <property type="entry name" value="Pep_chain_release_fac_I_sf"/>
</dbReference>
<dbReference type="InterPro" id="IPR052405">
    <property type="entry name" value="Mito_Transl_Release_Factor"/>
</dbReference>
<dbReference type="GO" id="GO:0005739">
    <property type="term" value="C:mitochondrion"/>
    <property type="evidence" value="ECO:0007669"/>
    <property type="project" value="UniProtKB-SubCell"/>
</dbReference>
<evidence type="ECO:0000256" key="3">
    <source>
        <dbReference type="ARBA" id="ARBA00022946"/>
    </source>
</evidence>
<feature type="domain" description="Prokaryotic-type class I peptide chain release factors" evidence="7">
    <location>
        <begin position="55"/>
        <end position="150"/>
    </location>
</feature>
<gene>
    <name evidence="8" type="ORF">CRM22_004316</name>
</gene>
<dbReference type="Gene3D" id="3.30.160.20">
    <property type="match status" value="1"/>
</dbReference>
<dbReference type="EMBL" id="SJOL01006370">
    <property type="protein sequence ID" value="TGZ68350.1"/>
    <property type="molecule type" value="Genomic_DNA"/>
</dbReference>
<protein>
    <recommendedName>
        <fullName evidence="7">Prokaryotic-type class I peptide chain release factors domain-containing protein</fullName>
    </recommendedName>
</protein>
<accession>A0A4S2LWV4</accession>
<evidence type="ECO:0000256" key="2">
    <source>
        <dbReference type="ARBA" id="ARBA00010835"/>
    </source>
</evidence>
<dbReference type="STRING" id="147828.A0A4S2LWV4"/>
<evidence type="ECO:0000313" key="8">
    <source>
        <dbReference type="EMBL" id="TGZ68351.1"/>
    </source>
</evidence>
<comment type="caution">
    <text evidence="8">The sequence shown here is derived from an EMBL/GenBank/DDBJ whole genome shotgun (WGS) entry which is preliminary data.</text>
</comment>
<evidence type="ECO:0000256" key="6">
    <source>
        <dbReference type="SAM" id="SignalP"/>
    </source>
</evidence>
<evidence type="ECO:0000259" key="7">
    <source>
        <dbReference type="Pfam" id="PF00472"/>
    </source>
</evidence>
<keyword evidence="9" id="KW-1185">Reference proteome</keyword>
<feature type="chain" id="PRO_5033447858" description="Prokaryotic-type class I peptide chain release factors domain-containing protein" evidence="6">
    <location>
        <begin position="29"/>
        <end position="170"/>
    </location>
</feature>
<evidence type="ECO:0000256" key="5">
    <source>
        <dbReference type="SAM" id="MobiDB-lite"/>
    </source>
</evidence>
<keyword evidence="6" id="KW-0732">Signal</keyword>
<comment type="subcellular location">
    <subcellularLocation>
        <location evidence="1">Mitochondrion</location>
    </subcellularLocation>
</comment>
<reference evidence="8 9" key="1">
    <citation type="journal article" date="2019" name="BMC Genomics">
        <title>New insights from Opisthorchis felineus genome: update on genomics of the epidemiologically important liver flukes.</title>
        <authorList>
            <person name="Ershov N.I."/>
            <person name="Mordvinov V.A."/>
            <person name="Prokhortchouk E.B."/>
            <person name="Pakharukova M.Y."/>
            <person name="Gunbin K.V."/>
            <person name="Ustyantsev K."/>
            <person name="Genaev M.A."/>
            <person name="Blinov A.G."/>
            <person name="Mazur A."/>
            <person name="Boulygina E."/>
            <person name="Tsygankova S."/>
            <person name="Khrameeva E."/>
            <person name="Chekanov N."/>
            <person name="Fan G."/>
            <person name="Xiao A."/>
            <person name="Zhang H."/>
            <person name="Xu X."/>
            <person name="Yang H."/>
            <person name="Solovyev V."/>
            <person name="Lee S.M."/>
            <person name="Liu X."/>
            <person name="Afonnikov D.A."/>
            <person name="Skryabin K.G."/>
        </authorList>
    </citation>
    <scope>NUCLEOTIDE SEQUENCE [LARGE SCALE GENOMIC DNA]</scope>
    <source>
        <strain evidence="8">AK-0245</strain>
        <tissue evidence="8">Whole organism</tissue>
    </source>
</reference>
<feature type="compositionally biased region" description="Basic and acidic residues" evidence="5">
    <location>
        <begin position="128"/>
        <end position="140"/>
    </location>
</feature>
<dbReference type="EMBL" id="SJOL01006370">
    <property type="protein sequence ID" value="TGZ68351.1"/>
    <property type="molecule type" value="Genomic_DNA"/>
</dbReference>
<dbReference type="InterPro" id="IPR000352">
    <property type="entry name" value="Pep_chain_release_fac_I"/>
</dbReference>
<feature type="region of interest" description="Disordered" evidence="5">
    <location>
        <begin position="120"/>
        <end position="170"/>
    </location>
</feature>
<organism evidence="8 9">
    <name type="scientific">Opisthorchis felineus</name>
    <dbReference type="NCBI Taxonomy" id="147828"/>
    <lineage>
        <taxon>Eukaryota</taxon>
        <taxon>Metazoa</taxon>
        <taxon>Spiralia</taxon>
        <taxon>Lophotrochozoa</taxon>
        <taxon>Platyhelminthes</taxon>
        <taxon>Trematoda</taxon>
        <taxon>Digenea</taxon>
        <taxon>Opisthorchiida</taxon>
        <taxon>Opisthorchiata</taxon>
        <taxon>Opisthorchiidae</taxon>
        <taxon>Opisthorchis</taxon>
    </lineage>
</organism>
<dbReference type="PANTHER" id="PTHR46203:SF1">
    <property type="entry name" value="MITOCHONDRIAL TRANSLATION RELEASE FACTOR IN RESCUE"/>
    <property type="match status" value="1"/>
</dbReference>
<evidence type="ECO:0000256" key="1">
    <source>
        <dbReference type="ARBA" id="ARBA00004173"/>
    </source>
</evidence>
<proteinExistence type="inferred from homology"/>
<dbReference type="Pfam" id="PF00472">
    <property type="entry name" value="RF-1"/>
    <property type="match status" value="1"/>
</dbReference>
<dbReference type="SUPFAM" id="SSF75620">
    <property type="entry name" value="Release factor"/>
    <property type="match status" value="1"/>
</dbReference>
<keyword evidence="4" id="KW-0496">Mitochondrion</keyword>
<dbReference type="Proteomes" id="UP000308267">
    <property type="component" value="Unassembled WGS sequence"/>
</dbReference>
<feature type="signal peptide" evidence="6">
    <location>
        <begin position="1"/>
        <end position="28"/>
    </location>
</feature>
<dbReference type="AlphaFoldDB" id="A0A4S2LWV4"/>
<feature type="compositionally biased region" description="Basic and acidic residues" evidence="5">
    <location>
        <begin position="147"/>
        <end position="160"/>
    </location>
</feature>